<proteinExistence type="predicted"/>
<reference evidence="2" key="1">
    <citation type="submission" date="2023-03" db="EMBL/GenBank/DDBJ databases">
        <title>Massive genome expansion in bonnet fungi (Mycena s.s.) driven by repeated elements and novel gene families across ecological guilds.</title>
        <authorList>
            <consortium name="Lawrence Berkeley National Laboratory"/>
            <person name="Harder C.B."/>
            <person name="Miyauchi S."/>
            <person name="Viragh M."/>
            <person name="Kuo A."/>
            <person name="Thoen E."/>
            <person name="Andreopoulos B."/>
            <person name="Lu D."/>
            <person name="Skrede I."/>
            <person name="Drula E."/>
            <person name="Henrissat B."/>
            <person name="Morin E."/>
            <person name="Kohler A."/>
            <person name="Barry K."/>
            <person name="LaButti K."/>
            <person name="Morin E."/>
            <person name="Salamov A."/>
            <person name="Lipzen A."/>
            <person name="Mereny Z."/>
            <person name="Hegedus B."/>
            <person name="Baldrian P."/>
            <person name="Stursova M."/>
            <person name="Weitz H."/>
            <person name="Taylor A."/>
            <person name="Grigoriev I.V."/>
            <person name="Nagy L.G."/>
            <person name="Martin F."/>
            <person name="Kauserud H."/>
        </authorList>
    </citation>
    <scope>NUCLEOTIDE SEQUENCE</scope>
    <source>
        <strain evidence="2">CBHHK182m</strain>
    </source>
</reference>
<sequence length="235" mass="26138">MSSVPLTQTSDLLAKLHSILPPALGRRMEPSLRSLWVSQIRNLCQGMHESIGGRIFTEFPAPLQKEMRTGIKILLSNIILIGATKVSVESDPSNPSQYYVPGFGALIFAMTEQFVMLCGFEGDEDAPSRESMFRALALLQYAMVIHPDYASTPVEAPGYSSAHVDPFFYGVGTRTKERQIAEARENGHLLHQFGENLLRYNRVLGSRAYQPPNCPPEERIPANSTPAFSARRLEE</sequence>
<dbReference type="AlphaFoldDB" id="A0AAD7GI99"/>
<keyword evidence="5" id="KW-1185">Reference proteome</keyword>
<evidence type="ECO:0000313" key="4">
    <source>
        <dbReference type="EMBL" id="KAJ7713785.1"/>
    </source>
</evidence>
<gene>
    <name evidence="4" type="ORF">B0H16DRAFT_1743007</name>
    <name evidence="3" type="ORF">B0H16DRAFT_1743582</name>
    <name evidence="2" type="ORF">B0H16DRAFT_1752947</name>
</gene>
<name>A0AAD7GI99_9AGAR</name>
<organism evidence="2 5">
    <name type="scientific">Mycena metata</name>
    <dbReference type="NCBI Taxonomy" id="1033252"/>
    <lineage>
        <taxon>Eukaryota</taxon>
        <taxon>Fungi</taxon>
        <taxon>Dikarya</taxon>
        <taxon>Basidiomycota</taxon>
        <taxon>Agaricomycotina</taxon>
        <taxon>Agaricomycetes</taxon>
        <taxon>Agaricomycetidae</taxon>
        <taxon>Agaricales</taxon>
        <taxon>Marasmiineae</taxon>
        <taxon>Mycenaceae</taxon>
        <taxon>Mycena</taxon>
    </lineage>
</organism>
<dbReference type="EMBL" id="JARKIB010000335">
    <property type="protein sequence ID" value="KAJ7713785.1"/>
    <property type="molecule type" value="Genomic_DNA"/>
</dbReference>
<evidence type="ECO:0000313" key="2">
    <source>
        <dbReference type="EMBL" id="KAJ7689216.1"/>
    </source>
</evidence>
<evidence type="ECO:0000313" key="3">
    <source>
        <dbReference type="EMBL" id="KAJ7713139.1"/>
    </source>
</evidence>
<dbReference type="EMBL" id="JARKIB010000911">
    <property type="protein sequence ID" value="KAJ7689216.1"/>
    <property type="molecule type" value="Genomic_DNA"/>
</dbReference>
<feature type="region of interest" description="Disordered" evidence="1">
    <location>
        <begin position="210"/>
        <end position="235"/>
    </location>
</feature>
<protein>
    <submittedName>
        <fullName evidence="2">Uncharacterized protein</fullName>
    </submittedName>
</protein>
<evidence type="ECO:0000256" key="1">
    <source>
        <dbReference type="SAM" id="MobiDB-lite"/>
    </source>
</evidence>
<dbReference type="Proteomes" id="UP001215598">
    <property type="component" value="Unassembled WGS sequence"/>
</dbReference>
<accession>A0AAD7GI99</accession>
<dbReference type="EMBL" id="JARKIB010000350">
    <property type="protein sequence ID" value="KAJ7713139.1"/>
    <property type="molecule type" value="Genomic_DNA"/>
</dbReference>
<evidence type="ECO:0000313" key="5">
    <source>
        <dbReference type="Proteomes" id="UP001215598"/>
    </source>
</evidence>
<comment type="caution">
    <text evidence="2">The sequence shown here is derived from an EMBL/GenBank/DDBJ whole genome shotgun (WGS) entry which is preliminary data.</text>
</comment>